<organism evidence="2 3">
    <name type="scientific">Acinetobacter pittii</name>
    <name type="common">Acinetobacter genomosp. 3</name>
    <dbReference type="NCBI Taxonomy" id="48296"/>
    <lineage>
        <taxon>Bacteria</taxon>
        <taxon>Pseudomonadati</taxon>
        <taxon>Pseudomonadota</taxon>
        <taxon>Gammaproteobacteria</taxon>
        <taxon>Moraxellales</taxon>
        <taxon>Moraxellaceae</taxon>
        <taxon>Acinetobacter</taxon>
        <taxon>Acinetobacter calcoaceticus/baumannii complex</taxon>
    </lineage>
</organism>
<sequence>MGKRDRPLKSPQRNVDTKAQKSTAKDNFYSISFKYFKDTDVDPAQSINTWKDEDRILDMLLALKDISSNNATIVQTSRLTLYGEYPSKDKNEFSLPEGLPSDIKWGTIQNIGGQKARIAGFLKDNIFYLVYLDKNHRFWITKPKNS</sequence>
<evidence type="ECO:0000256" key="1">
    <source>
        <dbReference type="SAM" id="MobiDB-lite"/>
    </source>
</evidence>
<dbReference type="AlphaFoldDB" id="A0AB33BK79"/>
<reference evidence="2 3" key="1">
    <citation type="submission" date="2016-04" db="EMBL/GenBank/DDBJ databases">
        <title>Complete genome sequencing of OXA-72 bearing Acinetobacter pittii strain IEC338SC.</title>
        <authorList>
            <person name="Brasiliense D.M."/>
            <person name="Lima K.V."/>
            <person name="Souza C.O."/>
            <person name="Dutra L.G."/>
            <person name="Mamizuka E.M."/>
            <person name="Perez-Chaparro P.J."/>
            <person name="McCulloch J.A."/>
        </authorList>
    </citation>
    <scope>NUCLEOTIDE SEQUENCE [LARGE SCALE GENOMIC DNA]</scope>
    <source>
        <strain evidence="2 3">IEC338SC</strain>
    </source>
</reference>
<name>A0AB33BK79_ACIPI</name>
<evidence type="ECO:0000313" key="2">
    <source>
        <dbReference type="EMBL" id="AMX17339.1"/>
    </source>
</evidence>
<accession>A0AB33BK79</accession>
<dbReference type="EMBL" id="CP015145">
    <property type="protein sequence ID" value="AMX17339.1"/>
    <property type="molecule type" value="Genomic_DNA"/>
</dbReference>
<feature type="region of interest" description="Disordered" evidence="1">
    <location>
        <begin position="1"/>
        <end position="22"/>
    </location>
</feature>
<evidence type="ECO:0000313" key="3">
    <source>
        <dbReference type="Proteomes" id="UP000076152"/>
    </source>
</evidence>
<protein>
    <submittedName>
        <fullName evidence="2">Uncharacterized protein</fullName>
    </submittedName>
</protein>
<dbReference type="RefSeq" id="WP_039251924.1">
    <property type="nucleotide sequence ID" value="NZ_CP015145.1"/>
</dbReference>
<gene>
    <name evidence="2" type="ORF">IEC338SC_0142</name>
</gene>
<dbReference type="Proteomes" id="UP000076152">
    <property type="component" value="Chromosome"/>
</dbReference>
<proteinExistence type="predicted"/>